<dbReference type="EMBL" id="CM007385">
    <property type="protein sequence ID" value="ONK68071.1"/>
    <property type="molecule type" value="Genomic_DNA"/>
</dbReference>
<sequence length="168" mass="18846">MGEDEAIPYRVFMGQPSIQSGARPKAPLPAYSSSRHKGISPQISSDSNKGNGAVLASPGRGILERGPQCCLHQSLQSYLVRGVLAEQEIFDRIKHIWTSYLKLLGEVIALRASKGTDSEWETGYRLQEILRLRNLGKSLARGMRRLGGWRRRCRKGIAPWYMPKPRSK</sequence>
<evidence type="ECO:0000256" key="1">
    <source>
        <dbReference type="SAM" id="MobiDB-lite"/>
    </source>
</evidence>
<feature type="region of interest" description="Disordered" evidence="1">
    <location>
        <begin position="18"/>
        <end position="51"/>
    </location>
</feature>
<dbReference type="Gramene" id="ONK68071">
    <property type="protein sequence ID" value="ONK68071"/>
    <property type="gene ID" value="A4U43_C05F7110"/>
</dbReference>
<reference evidence="3" key="1">
    <citation type="journal article" date="2017" name="Nat. Commun.">
        <title>The asparagus genome sheds light on the origin and evolution of a young Y chromosome.</title>
        <authorList>
            <person name="Harkess A."/>
            <person name="Zhou J."/>
            <person name="Xu C."/>
            <person name="Bowers J.E."/>
            <person name="Van der Hulst R."/>
            <person name="Ayyampalayam S."/>
            <person name="Mercati F."/>
            <person name="Riccardi P."/>
            <person name="McKain M.R."/>
            <person name="Kakrana A."/>
            <person name="Tang H."/>
            <person name="Ray J."/>
            <person name="Groenendijk J."/>
            <person name="Arikit S."/>
            <person name="Mathioni S.M."/>
            <person name="Nakano M."/>
            <person name="Shan H."/>
            <person name="Telgmann-Rauber A."/>
            <person name="Kanno A."/>
            <person name="Yue Z."/>
            <person name="Chen H."/>
            <person name="Li W."/>
            <person name="Chen Y."/>
            <person name="Xu X."/>
            <person name="Zhang Y."/>
            <person name="Luo S."/>
            <person name="Chen H."/>
            <person name="Gao J."/>
            <person name="Mao Z."/>
            <person name="Pires J.C."/>
            <person name="Luo M."/>
            <person name="Kudrna D."/>
            <person name="Wing R.A."/>
            <person name="Meyers B.C."/>
            <person name="Yi K."/>
            <person name="Kong H."/>
            <person name="Lavrijsen P."/>
            <person name="Sunseri F."/>
            <person name="Falavigna A."/>
            <person name="Ye Y."/>
            <person name="Leebens-Mack J.H."/>
            <person name="Chen G."/>
        </authorList>
    </citation>
    <scope>NUCLEOTIDE SEQUENCE [LARGE SCALE GENOMIC DNA]</scope>
    <source>
        <strain evidence="3">cv. DH0086</strain>
    </source>
</reference>
<evidence type="ECO:0000313" key="3">
    <source>
        <dbReference type="Proteomes" id="UP000243459"/>
    </source>
</evidence>
<dbReference type="AlphaFoldDB" id="A0A5P1EU92"/>
<gene>
    <name evidence="2" type="ORF">A4U43_C05F7110</name>
</gene>
<name>A0A5P1EU92_ASPOF</name>
<organism evidence="2 3">
    <name type="scientific">Asparagus officinalis</name>
    <name type="common">Garden asparagus</name>
    <dbReference type="NCBI Taxonomy" id="4686"/>
    <lineage>
        <taxon>Eukaryota</taxon>
        <taxon>Viridiplantae</taxon>
        <taxon>Streptophyta</taxon>
        <taxon>Embryophyta</taxon>
        <taxon>Tracheophyta</taxon>
        <taxon>Spermatophyta</taxon>
        <taxon>Magnoliopsida</taxon>
        <taxon>Liliopsida</taxon>
        <taxon>Asparagales</taxon>
        <taxon>Asparagaceae</taxon>
        <taxon>Asparagoideae</taxon>
        <taxon>Asparagus</taxon>
    </lineage>
</organism>
<accession>A0A5P1EU92</accession>
<dbReference type="Proteomes" id="UP000243459">
    <property type="component" value="Chromosome 5"/>
</dbReference>
<protein>
    <submittedName>
        <fullName evidence="2">Uncharacterized protein</fullName>
    </submittedName>
</protein>
<proteinExistence type="predicted"/>
<feature type="compositionally biased region" description="Polar residues" evidence="1">
    <location>
        <begin position="41"/>
        <end position="50"/>
    </location>
</feature>
<keyword evidence="3" id="KW-1185">Reference proteome</keyword>
<evidence type="ECO:0000313" key="2">
    <source>
        <dbReference type="EMBL" id="ONK68071.1"/>
    </source>
</evidence>